<evidence type="ECO:0000259" key="1">
    <source>
        <dbReference type="PROSITE" id="PS50994"/>
    </source>
</evidence>
<dbReference type="EMBL" id="UYJE01000942">
    <property type="protein sequence ID" value="VDH97840.1"/>
    <property type="molecule type" value="Genomic_DNA"/>
</dbReference>
<accession>A0A8B6BYS4</accession>
<dbReference type="GO" id="GO:0015074">
    <property type="term" value="P:DNA integration"/>
    <property type="evidence" value="ECO:0007669"/>
    <property type="project" value="InterPro"/>
</dbReference>
<dbReference type="PANTHER" id="PTHR37984:SF7">
    <property type="entry name" value="INTEGRASE CATALYTIC DOMAIN-CONTAINING PROTEIN"/>
    <property type="match status" value="1"/>
</dbReference>
<dbReference type="InterPro" id="IPR050951">
    <property type="entry name" value="Retrovirus_Pol_polyprotein"/>
</dbReference>
<reference evidence="2" key="1">
    <citation type="submission" date="2018-11" db="EMBL/GenBank/DDBJ databases">
        <authorList>
            <person name="Alioto T."/>
            <person name="Alioto T."/>
        </authorList>
    </citation>
    <scope>NUCLEOTIDE SEQUENCE</scope>
</reference>
<dbReference type="Gene3D" id="3.30.420.10">
    <property type="entry name" value="Ribonuclease H-like superfamily/Ribonuclease H"/>
    <property type="match status" value="1"/>
</dbReference>
<proteinExistence type="predicted"/>
<protein>
    <recommendedName>
        <fullName evidence="1">Integrase catalytic domain-containing protein</fullName>
    </recommendedName>
</protein>
<dbReference type="GO" id="GO:0003676">
    <property type="term" value="F:nucleic acid binding"/>
    <property type="evidence" value="ECO:0007669"/>
    <property type="project" value="InterPro"/>
</dbReference>
<dbReference type="Pfam" id="PF00665">
    <property type="entry name" value="rve"/>
    <property type="match status" value="1"/>
</dbReference>
<dbReference type="PANTHER" id="PTHR37984">
    <property type="entry name" value="PROTEIN CBG26694"/>
    <property type="match status" value="1"/>
</dbReference>
<dbReference type="InterPro" id="IPR036397">
    <property type="entry name" value="RNaseH_sf"/>
</dbReference>
<dbReference type="AlphaFoldDB" id="A0A8B6BYS4"/>
<dbReference type="InterPro" id="IPR001584">
    <property type="entry name" value="Integrase_cat-core"/>
</dbReference>
<evidence type="ECO:0000313" key="3">
    <source>
        <dbReference type="Proteomes" id="UP000596742"/>
    </source>
</evidence>
<dbReference type="OrthoDB" id="6373896at2759"/>
<sequence>MQPPSDITPPDYPFQMICSDYFTYNSNDYVVIVDRYSNWPMVYKSESGAEGLVKSLRETFVTFGIQEELTSDGGPQFTARKTQEFLKAWGVRHRLSSAANPHAYCRAEIAVKTVKRMLVDNITAVGSFDVDKFQRALLMYRNSIDPETKASPALILFGRPIRDAIPILMGRYSPHDTWTELMSHREMALAKRHSREHERWNEHTHHLPTLQVGDHVYIQNLVGNHPRRWERTGTVVEVR</sequence>
<dbReference type="SUPFAM" id="SSF53098">
    <property type="entry name" value="Ribonuclease H-like"/>
    <property type="match status" value="1"/>
</dbReference>
<gene>
    <name evidence="2" type="ORF">MGAL_10B093822</name>
</gene>
<organism evidence="2 3">
    <name type="scientific">Mytilus galloprovincialis</name>
    <name type="common">Mediterranean mussel</name>
    <dbReference type="NCBI Taxonomy" id="29158"/>
    <lineage>
        <taxon>Eukaryota</taxon>
        <taxon>Metazoa</taxon>
        <taxon>Spiralia</taxon>
        <taxon>Lophotrochozoa</taxon>
        <taxon>Mollusca</taxon>
        <taxon>Bivalvia</taxon>
        <taxon>Autobranchia</taxon>
        <taxon>Pteriomorphia</taxon>
        <taxon>Mytilida</taxon>
        <taxon>Mytiloidea</taxon>
        <taxon>Mytilidae</taxon>
        <taxon>Mytilinae</taxon>
        <taxon>Mytilus</taxon>
    </lineage>
</organism>
<dbReference type="PROSITE" id="PS50994">
    <property type="entry name" value="INTEGRASE"/>
    <property type="match status" value="1"/>
</dbReference>
<name>A0A8B6BYS4_MYTGA</name>
<evidence type="ECO:0000313" key="2">
    <source>
        <dbReference type="EMBL" id="VDH97840.1"/>
    </source>
</evidence>
<feature type="domain" description="Integrase catalytic" evidence="1">
    <location>
        <begin position="9"/>
        <end position="160"/>
    </location>
</feature>
<comment type="caution">
    <text evidence="2">The sequence shown here is derived from an EMBL/GenBank/DDBJ whole genome shotgun (WGS) entry which is preliminary data.</text>
</comment>
<dbReference type="Proteomes" id="UP000596742">
    <property type="component" value="Unassembled WGS sequence"/>
</dbReference>
<dbReference type="InterPro" id="IPR012337">
    <property type="entry name" value="RNaseH-like_sf"/>
</dbReference>
<keyword evidence="3" id="KW-1185">Reference proteome</keyword>